<proteinExistence type="predicted"/>
<dbReference type="AlphaFoldDB" id="A0AAD3S7G8"/>
<sequence>MHGKQVNNREMTTWLPRSQKKPMGSQVDQAFPYSECRLEEGSSSAVGVRVIWLDSAVSSFHGILLIQVKAGLLSLGLFRSGVRLAWSVPGHSLGNKSRTLKFKVVPFNSGILVS</sequence>
<reference evidence="2" key="1">
    <citation type="submission" date="2023-05" db="EMBL/GenBank/DDBJ databases">
        <title>Nepenthes gracilis genome sequencing.</title>
        <authorList>
            <person name="Fukushima K."/>
        </authorList>
    </citation>
    <scope>NUCLEOTIDE SEQUENCE</scope>
    <source>
        <strain evidence="2">SING2019-196</strain>
    </source>
</reference>
<evidence type="ECO:0000313" key="3">
    <source>
        <dbReference type="Proteomes" id="UP001279734"/>
    </source>
</evidence>
<comment type="caution">
    <text evidence="2">The sequence shown here is derived from an EMBL/GenBank/DDBJ whole genome shotgun (WGS) entry which is preliminary data.</text>
</comment>
<gene>
    <name evidence="2" type="ORF">Nepgr_007272</name>
</gene>
<evidence type="ECO:0000313" key="2">
    <source>
        <dbReference type="EMBL" id="GMH05432.1"/>
    </source>
</evidence>
<evidence type="ECO:0000256" key="1">
    <source>
        <dbReference type="SAM" id="MobiDB-lite"/>
    </source>
</evidence>
<feature type="region of interest" description="Disordered" evidence="1">
    <location>
        <begin position="1"/>
        <end position="25"/>
    </location>
</feature>
<protein>
    <submittedName>
        <fullName evidence="2">Uncharacterized protein</fullName>
    </submittedName>
</protein>
<keyword evidence="3" id="KW-1185">Reference proteome</keyword>
<feature type="compositionally biased region" description="Polar residues" evidence="1">
    <location>
        <begin position="1"/>
        <end position="11"/>
    </location>
</feature>
<dbReference type="EMBL" id="BSYO01000005">
    <property type="protein sequence ID" value="GMH05432.1"/>
    <property type="molecule type" value="Genomic_DNA"/>
</dbReference>
<accession>A0AAD3S7G8</accession>
<organism evidence="2 3">
    <name type="scientific">Nepenthes gracilis</name>
    <name type="common">Slender pitcher plant</name>
    <dbReference type="NCBI Taxonomy" id="150966"/>
    <lineage>
        <taxon>Eukaryota</taxon>
        <taxon>Viridiplantae</taxon>
        <taxon>Streptophyta</taxon>
        <taxon>Embryophyta</taxon>
        <taxon>Tracheophyta</taxon>
        <taxon>Spermatophyta</taxon>
        <taxon>Magnoliopsida</taxon>
        <taxon>eudicotyledons</taxon>
        <taxon>Gunneridae</taxon>
        <taxon>Pentapetalae</taxon>
        <taxon>Caryophyllales</taxon>
        <taxon>Nepenthaceae</taxon>
        <taxon>Nepenthes</taxon>
    </lineage>
</organism>
<dbReference type="Proteomes" id="UP001279734">
    <property type="component" value="Unassembled WGS sequence"/>
</dbReference>
<name>A0AAD3S7G8_NEPGR</name>